<sequence>MSKSAFDIFVTVDAIVILVTWRKTFGVNRLADGLGIRTSITSLLLRDGTIYFCVLLALNIIDIVSWMTQKNFVGAEFFWFAFATILLSRFLFNLREAALAPELDSTSSAFSDPHFMGGMGMLGVSIVHTDNAEPMLEEPEYDVEANIEVVEEDEPEVTTPQSEE</sequence>
<feature type="transmembrane region" description="Helical" evidence="1">
    <location>
        <begin position="6"/>
        <end position="22"/>
    </location>
</feature>
<keyword evidence="1" id="KW-0812">Transmembrane</keyword>
<dbReference type="GeneID" id="72002215"/>
<protein>
    <submittedName>
        <fullName evidence="2">Uncharacterized protein</fullName>
    </submittedName>
</protein>
<organism evidence="2 3">
    <name type="scientific">Rhodofomes roseus</name>
    <dbReference type="NCBI Taxonomy" id="34475"/>
    <lineage>
        <taxon>Eukaryota</taxon>
        <taxon>Fungi</taxon>
        <taxon>Dikarya</taxon>
        <taxon>Basidiomycota</taxon>
        <taxon>Agaricomycotina</taxon>
        <taxon>Agaricomycetes</taxon>
        <taxon>Polyporales</taxon>
        <taxon>Rhodofomes</taxon>
    </lineage>
</organism>
<dbReference type="Proteomes" id="UP000814176">
    <property type="component" value="Unassembled WGS sequence"/>
</dbReference>
<keyword evidence="3" id="KW-1185">Reference proteome</keyword>
<dbReference type="EMBL" id="JADCUA010000005">
    <property type="protein sequence ID" value="KAH9840191.1"/>
    <property type="molecule type" value="Genomic_DNA"/>
</dbReference>
<evidence type="ECO:0000256" key="1">
    <source>
        <dbReference type="SAM" id="Phobius"/>
    </source>
</evidence>
<evidence type="ECO:0000313" key="2">
    <source>
        <dbReference type="EMBL" id="KAH9840191.1"/>
    </source>
</evidence>
<keyword evidence="1" id="KW-1133">Transmembrane helix</keyword>
<evidence type="ECO:0000313" key="3">
    <source>
        <dbReference type="Proteomes" id="UP000814176"/>
    </source>
</evidence>
<name>A0ABQ8KPD7_9APHY</name>
<reference evidence="2 3" key="1">
    <citation type="journal article" date="2021" name="Environ. Microbiol.">
        <title>Gene family expansions and transcriptome signatures uncover fungal adaptations to wood decay.</title>
        <authorList>
            <person name="Hage H."/>
            <person name="Miyauchi S."/>
            <person name="Viragh M."/>
            <person name="Drula E."/>
            <person name="Min B."/>
            <person name="Chaduli D."/>
            <person name="Navarro D."/>
            <person name="Favel A."/>
            <person name="Norest M."/>
            <person name="Lesage-Meessen L."/>
            <person name="Balint B."/>
            <person name="Merenyi Z."/>
            <person name="de Eugenio L."/>
            <person name="Morin E."/>
            <person name="Martinez A.T."/>
            <person name="Baldrian P."/>
            <person name="Stursova M."/>
            <person name="Martinez M.J."/>
            <person name="Novotny C."/>
            <person name="Magnuson J.K."/>
            <person name="Spatafora J.W."/>
            <person name="Maurice S."/>
            <person name="Pangilinan J."/>
            <person name="Andreopoulos W."/>
            <person name="LaButti K."/>
            <person name="Hundley H."/>
            <person name="Na H."/>
            <person name="Kuo A."/>
            <person name="Barry K."/>
            <person name="Lipzen A."/>
            <person name="Henrissat B."/>
            <person name="Riley R."/>
            <person name="Ahrendt S."/>
            <person name="Nagy L.G."/>
            <person name="Grigoriev I.V."/>
            <person name="Martin F."/>
            <person name="Rosso M.N."/>
        </authorList>
    </citation>
    <scope>NUCLEOTIDE SEQUENCE [LARGE SCALE GENOMIC DNA]</scope>
    <source>
        <strain evidence="2 3">CIRM-BRFM 1785</strain>
    </source>
</reference>
<dbReference type="RefSeq" id="XP_047781841.1">
    <property type="nucleotide sequence ID" value="XM_047921483.1"/>
</dbReference>
<proteinExistence type="predicted"/>
<feature type="transmembrane region" description="Helical" evidence="1">
    <location>
        <begin position="72"/>
        <end position="92"/>
    </location>
</feature>
<keyword evidence="1" id="KW-0472">Membrane</keyword>
<comment type="caution">
    <text evidence="2">The sequence shown here is derived from an EMBL/GenBank/DDBJ whole genome shotgun (WGS) entry which is preliminary data.</text>
</comment>
<gene>
    <name evidence="2" type="ORF">C8Q71DRAFT_721912</name>
</gene>
<feature type="transmembrane region" description="Helical" evidence="1">
    <location>
        <begin position="43"/>
        <end position="66"/>
    </location>
</feature>
<accession>A0ABQ8KPD7</accession>